<feature type="compositionally biased region" description="Basic and acidic residues" evidence="1">
    <location>
        <begin position="519"/>
        <end position="548"/>
    </location>
</feature>
<evidence type="ECO:0000313" key="2">
    <source>
        <dbReference type="EMBL" id="CAK0875128.1"/>
    </source>
</evidence>
<evidence type="ECO:0000313" key="3">
    <source>
        <dbReference type="Proteomes" id="UP001189429"/>
    </source>
</evidence>
<organism evidence="2 3">
    <name type="scientific">Prorocentrum cordatum</name>
    <dbReference type="NCBI Taxonomy" id="2364126"/>
    <lineage>
        <taxon>Eukaryota</taxon>
        <taxon>Sar</taxon>
        <taxon>Alveolata</taxon>
        <taxon>Dinophyceae</taxon>
        <taxon>Prorocentrales</taxon>
        <taxon>Prorocentraceae</taxon>
        <taxon>Prorocentrum</taxon>
    </lineage>
</organism>
<reference evidence="2" key="1">
    <citation type="submission" date="2023-10" db="EMBL/GenBank/DDBJ databases">
        <authorList>
            <person name="Chen Y."/>
            <person name="Shah S."/>
            <person name="Dougan E. K."/>
            <person name="Thang M."/>
            <person name="Chan C."/>
        </authorList>
    </citation>
    <scope>NUCLEOTIDE SEQUENCE [LARGE SCALE GENOMIC DNA]</scope>
</reference>
<dbReference type="Proteomes" id="UP001189429">
    <property type="component" value="Unassembled WGS sequence"/>
</dbReference>
<comment type="caution">
    <text evidence="2">The sequence shown here is derived from an EMBL/GenBank/DDBJ whole genome shotgun (WGS) entry which is preliminary data.</text>
</comment>
<evidence type="ECO:0000256" key="1">
    <source>
        <dbReference type="SAM" id="MobiDB-lite"/>
    </source>
</evidence>
<name>A0ABN9VQB5_9DINO</name>
<accession>A0ABN9VQB5</accession>
<proteinExistence type="predicted"/>
<feature type="non-terminal residue" evidence="2">
    <location>
        <position position="1"/>
    </location>
</feature>
<feature type="region of interest" description="Disordered" evidence="1">
    <location>
        <begin position="1"/>
        <end position="20"/>
    </location>
</feature>
<feature type="region of interest" description="Disordered" evidence="1">
    <location>
        <begin position="516"/>
        <end position="571"/>
    </location>
</feature>
<dbReference type="EMBL" id="CAUYUJ010017477">
    <property type="protein sequence ID" value="CAK0875128.1"/>
    <property type="molecule type" value="Genomic_DNA"/>
</dbReference>
<sequence length="571" mass="60918">VGLRSAPQAEPSRPVKLGEPAGAAAAALGAADAAERAEAASGEAGAACEKAGARLDLLEARVAECTEVLRARAAAPEPPPPPPTEPTAAAWAAISAGGAMAMALQLLGAGRESYFTQDGQPVAAAEWCGKLLSGLHAAIFLSGDPDYWHERILLWPASADLPPRRWFVATPDGDVYAEPIRAGMGWGSRVVILDSSASNAVIPAGTRYAFEPLPSDGDLAQYVTEAIEEAALDGFRIASQDELKYLRRDGQEVLLGDLVPPPPPLQAADLLADVPPSDHGVPPALGDTAQPVQGTGTPRGRHVPEHGRVWVSLETVPGQIARDDEVKLSESALIDDDRAIHVLPSGKRIAARLADLPVEPLLNESELGDARTLGPLRYDSHGQRHLDYRTGVLELREEALDAFPLKGERSFSWLQRHITEHGGTPDGRRTKYLTEESLQPDNTAGHLHDLPGLSMFWSAVYDQVDGSNLACMEVVARCYQLVGEAKGPMRTEGLEYYTGRDQGGATRRGIAAAPGLARHATDTLSKEVEIAKQRRKFRGEQAAKRGEGSHNNSKHKGKDKDKPNKDSSPTG</sequence>
<gene>
    <name evidence="2" type="ORF">PCOR1329_LOCUS59859</name>
</gene>
<protein>
    <submittedName>
        <fullName evidence="2">Uncharacterized protein</fullName>
    </submittedName>
</protein>
<keyword evidence="3" id="KW-1185">Reference proteome</keyword>